<dbReference type="OrthoDB" id="2333384at2759"/>
<dbReference type="GO" id="GO:0005829">
    <property type="term" value="C:cytosol"/>
    <property type="evidence" value="ECO:0007669"/>
    <property type="project" value="TreeGrafter"/>
</dbReference>
<reference evidence="1 2" key="1">
    <citation type="submission" date="2019-02" db="EMBL/GenBank/DDBJ databases">
        <title>Genome sequencing of the rare red list fungi Hericium alpestre (H. flagellum).</title>
        <authorList>
            <person name="Buettner E."/>
            <person name="Kellner H."/>
        </authorList>
    </citation>
    <scope>NUCLEOTIDE SEQUENCE [LARGE SCALE GENOMIC DNA]</scope>
    <source>
        <strain evidence="1 2">DSM 108284</strain>
    </source>
</reference>
<dbReference type="Pfam" id="PF10294">
    <property type="entry name" value="Methyltransf_16"/>
    <property type="match status" value="1"/>
</dbReference>
<dbReference type="GO" id="GO:0032991">
    <property type="term" value="C:protein-containing complex"/>
    <property type="evidence" value="ECO:0007669"/>
    <property type="project" value="TreeGrafter"/>
</dbReference>
<dbReference type="Gene3D" id="3.40.50.150">
    <property type="entry name" value="Vaccinia Virus protein VP39"/>
    <property type="match status" value="1"/>
</dbReference>
<evidence type="ECO:0008006" key="3">
    <source>
        <dbReference type="Google" id="ProtNLM"/>
    </source>
</evidence>
<dbReference type="SUPFAM" id="SSF53335">
    <property type="entry name" value="S-adenosyl-L-methionine-dependent methyltransferases"/>
    <property type="match status" value="1"/>
</dbReference>
<dbReference type="EMBL" id="SFCI01000840">
    <property type="protein sequence ID" value="TFY77721.1"/>
    <property type="molecule type" value="Genomic_DNA"/>
</dbReference>
<dbReference type="InterPro" id="IPR029063">
    <property type="entry name" value="SAM-dependent_MTases_sf"/>
</dbReference>
<evidence type="ECO:0000313" key="2">
    <source>
        <dbReference type="Proteomes" id="UP000298061"/>
    </source>
</evidence>
<dbReference type="PANTHER" id="PTHR14614:SF161">
    <property type="match status" value="1"/>
</dbReference>
<dbReference type="Proteomes" id="UP000298061">
    <property type="component" value="Unassembled WGS sequence"/>
</dbReference>
<dbReference type="Gene3D" id="2.60.40.640">
    <property type="match status" value="1"/>
</dbReference>
<dbReference type="PANTHER" id="PTHR14614">
    <property type="entry name" value="HEPATOCELLULAR CARCINOMA-ASSOCIATED ANTIGEN"/>
    <property type="match status" value="1"/>
</dbReference>
<accession>A0A4Y9ZV25</accession>
<proteinExistence type="predicted"/>
<organism evidence="1 2">
    <name type="scientific">Hericium alpestre</name>
    <dbReference type="NCBI Taxonomy" id="135208"/>
    <lineage>
        <taxon>Eukaryota</taxon>
        <taxon>Fungi</taxon>
        <taxon>Dikarya</taxon>
        <taxon>Basidiomycota</taxon>
        <taxon>Agaricomycotina</taxon>
        <taxon>Agaricomycetes</taxon>
        <taxon>Russulales</taxon>
        <taxon>Hericiaceae</taxon>
        <taxon>Hericium</taxon>
    </lineage>
</organism>
<dbReference type="STRING" id="135208.A0A4Y9ZV25"/>
<sequence length="721" mass="80024">MSDHELPEYSARGPLNSLSCRHKLVLDGAKERPWLTLYLRSRASSPKSTPLFFDKDVIKGKVLVDLDKPETIKGVSITLRAGITAVGQEEDVFLDKTCTLWSASDSSSSKLQGQHEWSFQMAIPNEPTSKSPRGRFPLPPSFSERASPTYIDYRFVVTVRRGVLRVNNTLTTSFSYLPRTVAKPPSMLRLYAYQEGSPLLGPDVDLEGWNIYPAVNIQGTLFNTRSVDVQCTLAVAKPFTYAIGSPIPLLLTLQSRDMQALDLIASRPLVQLVRTLALGSDATDESVQRRSNNTFSTVVGQAVFWPHENNSSPIQRSEVRLLRGELHVGTNVKPGFSFPRFVLKYDLNLLPPRISGFSPSTHPNEALVSQRVTITSSNAPGIIPVSHAPPGYADDIDADYNIATGFLENGDQRFFTHVSTTQQPSIHSHFGELAQKDAIQKYGIAGRVWEAAYVLMQYLDGLPDIEFDPPFVVPERSTPLTVLELGSGTGVVGIALARKLAAAGRDQDRVILTDLEDVCPLLQENLERHGASLQRLVDVRPLAWGCVEHATRIAEELGLHGTTGQRRLSHILCSDLVYFPELLAPLLRSLLHLTSAPFGTSHSTPPDVIISYKIRSLSKETQFWNAFGLWFTFTPVLERRRTNSLDSASLHARWRRFGENADTFIFIAQRREESINWIIPDDDQALLGGVGAQSTESRKSDDTFELMLLMGMSDGKDEDSQ</sequence>
<protein>
    <recommendedName>
        <fullName evidence="3">Arrestin-like N-terminal domain-containing protein</fullName>
    </recommendedName>
</protein>
<name>A0A4Y9ZV25_9AGAM</name>
<comment type="caution">
    <text evidence="1">The sequence shown here is derived from an EMBL/GenBank/DDBJ whole genome shotgun (WGS) entry which is preliminary data.</text>
</comment>
<dbReference type="AlphaFoldDB" id="A0A4Y9ZV25"/>
<dbReference type="GO" id="GO:0008757">
    <property type="term" value="F:S-adenosylmethionine-dependent methyltransferase activity"/>
    <property type="evidence" value="ECO:0007669"/>
    <property type="project" value="UniProtKB-ARBA"/>
</dbReference>
<evidence type="ECO:0000313" key="1">
    <source>
        <dbReference type="EMBL" id="TFY77721.1"/>
    </source>
</evidence>
<gene>
    <name evidence="1" type="ORF">EWM64_g6292</name>
</gene>
<keyword evidence="2" id="KW-1185">Reference proteome</keyword>
<dbReference type="InterPro" id="IPR014752">
    <property type="entry name" value="Arrestin-like_C"/>
</dbReference>
<dbReference type="InterPro" id="IPR019410">
    <property type="entry name" value="Methyltransf_16"/>
</dbReference>